<dbReference type="AlphaFoldDB" id="A0A8J7QDT2"/>
<reference evidence="2" key="1">
    <citation type="submission" date="2021-03" db="EMBL/GenBank/DDBJ databases">
        <authorList>
            <person name="Wang G."/>
        </authorList>
    </citation>
    <scope>NUCLEOTIDE SEQUENCE</scope>
    <source>
        <strain evidence="2">KCTC 12899</strain>
    </source>
</reference>
<dbReference type="RefSeq" id="WP_207862287.1">
    <property type="nucleotide sequence ID" value="NZ_JAFREP010000034.1"/>
</dbReference>
<keyword evidence="3" id="KW-1185">Reference proteome</keyword>
<name>A0A8J7QDT2_9BACT</name>
<dbReference type="Pfam" id="PF00109">
    <property type="entry name" value="ketoacyl-synt"/>
    <property type="match status" value="1"/>
</dbReference>
<gene>
    <name evidence="2" type="ORF">J3U88_27830</name>
</gene>
<sequence length="346" mass="37563">MSGRRVVVCGLGMRGAAGLDVTMCINALRAGVTRLQQHPFLIDRRGNPMVMHWATYLDEDLPYSERLFQLAAPALRACLRPLAEKLHRDQAVPLLWSVPTPRPGLPDDLLAALARLGREPDLPLDEAAVEWIRLDHVGGLVALEKAAQNIRAGRWDCAVVGGVDSYFSVHTLEWLDRENRLLSPANSYGFPPGEGAAFALLADTQTARRFNLPVLAEYAVAGVAEEPVPAGIDGTCVGAGLQDAFDQTLAVLPEGARVDRLYGDLNGSRYRADELGFTLAKCSNRFVDLQNINLPTIHWGDLGAATGCAQLALACGDLAHHDQRTALIWNSGEHRAFRATLLLARP</sequence>
<feature type="domain" description="Beta-ketoacyl synthase-like N-terminal" evidence="1">
    <location>
        <begin position="139"/>
        <end position="206"/>
    </location>
</feature>
<dbReference type="InterPro" id="IPR016039">
    <property type="entry name" value="Thiolase-like"/>
</dbReference>
<proteinExistence type="predicted"/>
<dbReference type="Gene3D" id="3.40.47.10">
    <property type="match status" value="1"/>
</dbReference>
<dbReference type="Proteomes" id="UP000664417">
    <property type="component" value="Unassembled WGS sequence"/>
</dbReference>
<comment type="caution">
    <text evidence="2">The sequence shown here is derived from an EMBL/GenBank/DDBJ whole genome shotgun (WGS) entry which is preliminary data.</text>
</comment>
<dbReference type="EMBL" id="JAFREP010000034">
    <property type="protein sequence ID" value="MBO1322314.1"/>
    <property type="molecule type" value="Genomic_DNA"/>
</dbReference>
<dbReference type="InterPro" id="IPR014030">
    <property type="entry name" value="Ketoacyl_synth_N"/>
</dbReference>
<evidence type="ECO:0000259" key="1">
    <source>
        <dbReference type="Pfam" id="PF00109"/>
    </source>
</evidence>
<protein>
    <recommendedName>
        <fullName evidence="1">Beta-ketoacyl synthase-like N-terminal domain-containing protein</fullName>
    </recommendedName>
</protein>
<dbReference type="GO" id="GO:0016746">
    <property type="term" value="F:acyltransferase activity"/>
    <property type="evidence" value="ECO:0007669"/>
    <property type="project" value="InterPro"/>
</dbReference>
<evidence type="ECO:0000313" key="3">
    <source>
        <dbReference type="Proteomes" id="UP000664417"/>
    </source>
</evidence>
<organism evidence="2 3">
    <name type="scientific">Acanthopleuribacter pedis</name>
    <dbReference type="NCBI Taxonomy" id="442870"/>
    <lineage>
        <taxon>Bacteria</taxon>
        <taxon>Pseudomonadati</taxon>
        <taxon>Acidobacteriota</taxon>
        <taxon>Holophagae</taxon>
        <taxon>Acanthopleuribacterales</taxon>
        <taxon>Acanthopleuribacteraceae</taxon>
        <taxon>Acanthopleuribacter</taxon>
    </lineage>
</organism>
<dbReference type="SUPFAM" id="SSF53901">
    <property type="entry name" value="Thiolase-like"/>
    <property type="match status" value="1"/>
</dbReference>
<evidence type="ECO:0000313" key="2">
    <source>
        <dbReference type="EMBL" id="MBO1322314.1"/>
    </source>
</evidence>
<accession>A0A8J7QDT2</accession>